<proteinExistence type="predicted"/>
<reference evidence="1 2" key="1">
    <citation type="submission" date="2015-12" db="EMBL/GenBank/DDBJ databases">
        <authorList>
            <person name="Shamseldin A."/>
            <person name="Moawad H."/>
            <person name="Abd El-Rahim W.M."/>
            <person name="Sadowsky M.J."/>
        </authorList>
    </citation>
    <scope>NUCLEOTIDE SEQUENCE [LARGE SCALE GENOMIC DNA]</scope>
    <source>
        <strain evidence="1 2">JC234</strain>
    </source>
</reference>
<name>A0A1C1YZV0_9HYPH</name>
<dbReference type="AlphaFoldDB" id="A0A1C1YZV0"/>
<dbReference type="Proteomes" id="UP000094795">
    <property type="component" value="Unassembled WGS sequence"/>
</dbReference>
<accession>A0A1C1YZV0</accession>
<evidence type="ECO:0000313" key="1">
    <source>
        <dbReference type="EMBL" id="OCW59084.1"/>
    </source>
</evidence>
<dbReference type="STRING" id="1480615.AWJ14_04295"/>
<sequence>MFLALAPGAALANSSAYTDLDPELAGCETIASDIAGGTWKCEGYRDYPVYFKEGDLRASVFFGHVAQVLIEDGFESFGPFNSTGKKIEWRLDDSGKPIAAILRYFVSDPETAANGGQVLVVSRVAQADDGLSCVVGYVDARSNDNANELARRVADQDAADFACGYTEAAWYGERGALAAMTSSHLPESLRQE</sequence>
<gene>
    <name evidence="1" type="ORF">AWJ14_04295</name>
</gene>
<organism evidence="1 2">
    <name type="scientific">Hoeflea olei</name>
    <dbReference type="NCBI Taxonomy" id="1480615"/>
    <lineage>
        <taxon>Bacteria</taxon>
        <taxon>Pseudomonadati</taxon>
        <taxon>Pseudomonadota</taxon>
        <taxon>Alphaproteobacteria</taxon>
        <taxon>Hyphomicrobiales</taxon>
        <taxon>Rhizobiaceae</taxon>
        <taxon>Hoeflea</taxon>
    </lineage>
</organism>
<protein>
    <submittedName>
        <fullName evidence="1">Uncharacterized protein</fullName>
    </submittedName>
</protein>
<keyword evidence="2" id="KW-1185">Reference proteome</keyword>
<comment type="caution">
    <text evidence="1">The sequence shown here is derived from an EMBL/GenBank/DDBJ whole genome shotgun (WGS) entry which is preliminary data.</text>
</comment>
<evidence type="ECO:0000313" key="2">
    <source>
        <dbReference type="Proteomes" id="UP000094795"/>
    </source>
</evidence>
<dbReference type="EMBL" id="LQZT01000002">
    <property type="protein sequence ID" value="OCW59084.1"/>
    <property type="molecule type" value="Genomic_DNA"/>
</dbReference>